<evidence type="ECO:0000313" key="1">
    <source>
        <dbReference type="EMBL" id="KAJ1354926.1"/>
    </source>
</evidence>
<dbReference type="AlphaFoldDB" id="A0AAD5QQ92"/>
<accession>A0AAD5QQ92</accession>
<organism evidence="1 2">
    <name type="scientific">Parelaphostrongylus tenuis</name>
    <name type="common">Meningeal worm</name>
    <dbReference type="NCBI Taxonomy" id="148309"/>
    <lineage>
        <taxon>Eukaryota</taxon>
        <taxon>Metazoa</taxon>
        <taxon>Ecdysozoa</taxon>
        <taxon>Nematoda</taxon>
        <taxon>Chromadorea</taxon>
        <taxon>Rhabditida</taxon>
        <taxon>Rhabditina</taxon>
        <taxon>Rhabditomorpha</taxon>
        <taxon>Strongyloidea</taxon>
        <taxon>Metastrongylidae</taxon>
        <taxon>Parelaphostrongylus</taxon>
    </lineage>
</organism>
<evidence type="ECO:0000313" key="2">
    <source>
        <dbReference type="Proteomes" id="UP001196413"/>
    </source>
</evidence>
<reference evidence="1" key="1">
    <citation type="submission" date="2021-06" db="EMBL/GenBank/DDBJ databases">
        <title>Parelaphostrongylus tenuis whole genome reference sequence.</title>
        <authorList>
            <person name="Garwood T.J."/>
            <person name="Larsen P.A."/>
            <person name="Fountain-Jones N.M."/>
            <person name="Garbe J.R."/>
            <person name="Macchietto M.G."/>
            <person name="Kania S.A."/>
            <person name="Gerhold R.W."/>
            <person name="Richards J.E."/>
            <person name="Wolf T.M."/>
        </authorList>
    </citation>
    <scope>NUCLEOTIDE SEQUENCE</scope>
    <source>
        <strain evidence="1">MNPRO001-30</strain>
        <tissue evidence="1">Meninges</tissue>
    </source>
</reference>
<comment type="caution">
    <text evidence="1">The sequence shown here is derived from an EMBL/GenBank/DDBJ whole genome shotgun (WGS) entry which is preliminary data.</text>
</comment>
<sequence>MVYTTPMVSAQVFGIATSKEGAQALVQHLVTQAVTTQPTFFMYSIFDALEMQGRSAFLSDAVISGILSQLTVNIVYEPL</sequence>
<keyword evidence="2" id="KW-1185">Reference proteome</keyword>
<name>A0AAD5QQ92_PARTN</name>
<protein>
    <submittedName>
        <fullName evidence="1">Uncharacterized protein</fullName>
    </submittedName>
</protein>
<gene>
    <name evidence="1" type="ORF">KIN20_012020</name>
</gene>
<dbReference type="Proteomes" id="UP001196413">
    <property type="component" value="Unassembled WGS sequence"/>
</dbReference>
<proteinExistence type="predicted"/>
<dbReference type="EMBL" id="JAHQIW010002282">
    <property type="protein sequence ID" value="KAJ1354926.1"/>
    <property type="molecule type" value="Genomic_DNA"/>
</dbReference>